<feature type="binding site" evidence="14">
    <location>
        <position position="329"/>
    </location>
    <ligand>
        <name>Fe cation</name>
        <dbReference type="ChEBI" id="CHEBI:24875"/>
    </ligand>
</feature>
<evidence type="ECO:0000256" key="7">
    <source>
        <dbReference type="ARBA" id="ARBA00022695"/>
    </source>
</evidence>
<feature type="binding site" evidence="14">
    <location>
        <position position="187"/>
    </location>
    <ligand>
        <name>Fe cation</name>
        <dbReference type="ChEBI" id="CHEBI:24875"/>
    </ligand>
</feature>
<dbReference type="InterPro" id="IPR001937">
    <property type="entry name" value="GalP_UDPtransf1"/>
</dbReference>
<keyword evidence="8 13" id="KW-0479">Metal-binding</keyword>
<dbReference type="EMBL" id="JAKELL010000128">
    <property type="protein sequence ID" value="KAH8980802.1"/>
    <property type="molecule type" value="Genomic_DNA"/>
</dbReference>
<keyword evidence="10 15" id="KW-0299">Galactose metabolism</keyword>
<sequence length="395" mass="44547">MIDEFDPSVHSHRRYNPLTGECVLVSDPHRLKHPWNGQVEPPQSVFLPEHDPDCFLCSGNERASGQSNGRYQHTKVFPNDYASVLPPPGPVARATPHPLLASEPVVGTCDVLIFHPRHDLTFAQLSLEDIARIVEEWVGVYRRRGSQVAIKYVQIFENKGIMMGCSNPHPHGQIWSLNYIPTIAAAELASLARYAVNPSVEPSASKAPCGPLGRPCLLCDYVHFELGVPEDQGRIVVRNKHFVALVPWWAVWPFETLVLPYHRHVPSLAHLTDEEKLSLADVLSRVTKRYDNLFCCPFAYSMGIHQRPLPPREEDLQNTDGEDNIAHLHLHFFPPLLRSASVRKFLVGFELMGESQRDFTPELAAQRLRECSDVHYLDLDVDTETDPDASPVECQ</sequence>
<evidence type="ECO:0000256" key="1">
    <source>
        <dbReference type="ARBA" id="ARBA00001107"/>
    </source>
</evidence>
<organism evidence="18 20">
    <name type="scientific">Lactarius akahatsu</name>
    <dbReference type="NCBI Taxonomy" id="416441"/>
    <lineage>
        <taxon>Eukaryota</taxon>
        <taxon>Fungi</taxon>
        <taxon>Dikarya</taxon>
        <taxon>Basidiomycota</taxon>
        <taxon>Agaricomycotina</taxon>
        <taxon>Agaricomycetes</taxon>
        <taxon>Russulales</taxon>
        <taxon>Russulaceae</taxon>
        <taxon>Lactarius</taxon>
    </lineage>
</organism>
<feature type="domain" description="Galactose-1-phosphate uridyl transferase N-terminal" evidence="16">
    <location>
        <begin position="5"/>
        <end position="181"/>
    </location>
</feature>
<dbReference type="EMBL" id="JAKELL010000001">
    <property type="protein sequence ID" value="KAH9001693.1"/>
    <property type="molecule type" value="Genomic_DNA"/>
</dbReference>
<evidence type="ECO:0000256" key="6">
    <source>
        <dbReference type="ARBA" id="ARBA00022679"/>
    </source>
</evidence>
<feature type="active site" description="Tele-UMP-histidine intermediate" evidence="12">
    <location>
        <position position="171"/>
    </location>
</feature>
<feature type="binding site" evidence="13">
    <location>
        <position position="118"/>
    </location>
    <ligand>
        <name>Zn(2+)</name>
        <dbReference type="ChEBI" id="CHEBI:29105"/>
    </ligand>
</feature>
<dbReference type="Pfam" id="PF02744">
    <property type="entry name" value="GalP_UDP_tr_C"/>
    <property type="match status" value="1"/>
</dbReference>
<dbReference type="GO" id="GO:0005737">
    <property type="term" value="C:cytoplasm"/>
    <property type="evidence" value="ECO:0007669"/>
    <property type="project" value="TreeGrafter"/>
</dbReference>
<evidence type="ECO:0000256" key="3">
    <source>
        <dbReference type="ARBA" id="ARBA00010951"/>
    </source>
</evidence>
<evidence type="ECO:0000256" key="14">
    <source>
        <dbReference type="PIRSR" id="PIRSR000808-4"/>
    </source>
</evidence>
<feature type="binding site" evidence="13">
    <location>
        <position position="54"/>
    </location>
    <ligand>
        <name>Zn(2+)</name>
        <dbReference type="ChEBI" id="CHEBI:29105"/>
    </ligand>
</feature>
<feature type="binding site" evidence="13">
    <location>
        <position position="169"/>
    </location>
    <ligand>
        <name>Zn(2+)</name>
        <dbReference type="ChEBI" id="CHEBI:29105"/>
    </ligand>
</feature>
<evidence type="ECO:0000256" key="15">
    <source>
        <dbReference type="RuleBase" id="RU000506"/>
    </source>
</evidence>
<feature type="domain" description="Galactose-1-phosphate uridyl transferase C-terminal" evidence="17">
    <location>
        <begin position="217"/>
        <end position="377"/>
    </location>
</feature>
<dbReference type="EC" id="2.7.7.12" evidence="4 15"/>
<evidence type="ECO:0000256" key="10">
    <source>
        <dbReference type="ARBA" id="ARBA00023144"/>
    </source>
</evidence>
<dbReference type="PIRSF" id="PIRSF000808">
    <property type="entry name" value="GalT"/>
    <property type="match status" value="1"/>
</dbReference>
<dbReference type="GO" id="GO:0008108">
    <property type="term" value="F:UDP-glucose:hexose-1-phosphate uridylyltransferase activity"/>
    <property type="evidence" value="ECO:0007669"/>
    <property type="project" value="UniProtKB-EC"/>
</dbReference>
<dbReference type="PROSITE" id="PS00117">
    <property type="entry name" value="GAL_P_UDP_TRANSF_I"/>
    <property type="match status" value="1"/>
</dbReference>
<evidence type="ECO:0000256" key="9">
    <source>
        <dbReference type="ARBA" id="ARBA00022833"/>
    </source>
</evidence>
<dbReference type="AlphaFoldDB" id="A0AAD4L5B4"/>
<dbReference type="NCBIfam" id="TIGR00209">
    <property type="entry name" value="galT_1"/>
    <property type="match status" value="1"/>
</dbReference>
<dbReference type="CDD" id="cd00608">
    <property type="entry name" value="GalT"/>
    <property type="match status" value="1"/>
</dbReference>
<evidence type="ECO:0000259" key="16">
    <source>
        <dbReference type="Pfam" id="PF01087"/>
    </source>
</evidence>
<dbReference type="InterPro" id="IPR005849">
    <property type="entry name" value="GalP_Utransf_N"/>
</dbReference>
<dbReference type="Proteomes" id="UP001201163">
    <property type="component" value="Unassembled WGS sequence"/>
</dbReference>
<evidence type="ECO:0000256" key="8">
    <source>
        <dbReference type="ARBA" id="ARBA00022723"/>
    </source>
</evidence>
<keyword evidence="20" id="KW-1185">Reference proteome</keyword>
<comment type="pathway">
    <text evidence="2 15">Carbohydrate metabolism; galactose metabolism.</text>
</comment>
<evidence type="ECO:0000256" key="5">
    <source>
        <dbReference type="ARBA" id="ARBA00016340"/>
    </source>
</evidence>
<accession>A0AAD4L5B4</accession>
<comment type="catalytic activity">
    <reaction evidence="1 15">
        <text>alpha-D-galactose 1-phosphate + UDP-alpha-D-glucose = alpha-D-glucose 1-phosphate + UDP-alpha-D-galactose</text>
        <dbReference type="Rhea" id="RHEA:13989"/>
        <dbReference type="ChEBI" id="CHEBI:58336"/>
        <dbReference type="ChEBI" id="CHEBI:58601"/>
        <dbReference type="ChEBI" id="CHEBI:58885"/>
        <dbReference type="ChEBI" id="CHEBI:66914"/>
        <dbReference type="EC" id="2.7.7.12"/>
    </reaction>
</comment>
<evidence type="ECO:0000256" key="13">
    <source>
        <dbReference type="PIRSR" id="PIRSR000808-3"/>
    </source>
</evidence>
<protein>
    <recommendedName>
        <fullName evidence="5 15">Galactose-1-phosphate uridylyltransferase</fullName>
        <ecNumber evidence="4 15">2.7.7.12</ecNumber>
    </recommendedName>
</protein>
<dbReference type="PANTHER" id="PTHR11943">
    <property type="entry name" value="GALACTOSE-1-PHOSPHATE URIDYLYLTRANSFERASE"/>
    <property type="match status" value="1"/>
</dbReference>
<dbReference type="InterPro" id="IPR036265">
    <property type="entry name" value="HIT-like_sf"/>
</dbReference>
<evidence type="ECO:0000256" key="12">
    <source>
        <dbReference type="PIRSR" id="PIRSR000808-1"/>
    </source>
</evidence>
<comment type="similarity">
    <text evidence="3 15">Belongs to the galactose-1-phosphate uridylyltransferase type 1 family.</text>
</comment>
<evidence type="ECO:0000256" key="4">
    <source>
        <dbReference type="ARBA" id="ARBA00012384"/>
    </source>
</evidence>
<feature type="binding site" evidence="13">
    <location>
        <position position="57"/>
    </location>
    <ligand>
        <name>Zn(2+)</name>
        <dbReference type="ChEBI" id="CHEBI:29105"/>
    </ligand>
</feature>
<dbReference type="InterPro" id="IPR019779">
    <property type="entry name" value="GalP_UDPtransf1_His-AS"/>
</dbReference>
<keyword evidence="14" id="KW-0408">Iron</keyword>
<dbReference type="Gene3D" id="3.30.428.10">
    <property type="entry name" value="HIT-like"/>
    <property type="match status" value="2"/>
</dbReference>
<evidence type="ECO:0000256" key="2">
    <source>
        <dbReference type="ARBA" id="ARBA00004947"/>
    </source>
</evidence>
<dbReference type="GO" id="GO:0033499">
    <property type="term" value="P:galactose catabolic process via UDP-galactose, Leloir pathway"/>
    <property type="evidence" value="ECO:0007669"/>
    <property type="project" value="TreeGrafter"/>
</dbReference>
<dbReference type="InterPro" id="IPR005850">
    <property type="entry name" value="GalP_Utransf_C"/>
</dbReference>
<proteinExistence type="inferred from homology"/>
<evidence type="ECO:0000259" key="17">
    <source>
        <dbReference type="Pfam" id="PF02744"/>
    </source>
</evidence>
<keyword evidence="6 15" id="KW-0808">Transferase</keyword>
<dbReference type="PANTHER" id="PTHR11943:SF1">
    <property type="entry name" value="GALACTOSE-1-PHOSPHATE URIDYLYLTRANSFERASE"/>
    <property type="match status" value="1"/>
</dbReference>
<dbReference type="Pfam" id="PF01087">
    <property type="entry name" value="GalP_UDP_transf"/>
    <property type="match status" value="1"/>
</dbReference>
<reference evidence="18" key="1">
    <citation type="submission" date="2022-01" db="EMBL/GenBank/DDBJ databases">
        <title>Comparative genomics reveals a dynamic genome evolution in the ectomycorrhizal milk-cap (Lactarius) mushrooms.</title>
        <authorList>
            <consortium name="DOE Joint Genome Institute"/>
            <person name="Lebreton A."/>
            <person name="Tang N."/>
            <person name="Kuo A."/>
            <person name="LaButti K."/>
            <person name="Drula E."/>
            <person name="Barry K."/>
            <person name="Clum A."/>
            <person name="Lipzen A."/>
            <person name="Mousain D."/>
            <person name="Ng V."/>
            <person name="Wang R."/>
            <person name="Wang X."/>
            <person name="Dai Y."/>
            <person name="Henrissat B."/>
            <person name="Grigoriev I.V."/>
            <person name="Guerin-Laguette A."/>
            <person name="Yu F."/>
            <person name="Martin F.M."/>
        </authorList>
    </citation>
    <scope>NUCLEOTIDE SEQUENCE</scope>
    <source>
        <strain evidence="18">QP</strain>
    </source>
</reference>
<gene>
    <name evidence="19" type="ORF">EDB92DRAFT_1932129</name>
    <name evidence="18" type="ORF">EDB92DRAFT_223935</name>
</gene>
<dbReference type="SUPFAM" id="SSF54197">
    <property type="entry name" value="HIT-like"/>
    <property type="match status" value="2"/>
</dbReference>
<comment type="caution">
    <text evidence="18">The sequence shown here is derived from an EMBL/GenBank/DDBJ whole genome shotgun (WGS) entry which is preliminary data.</text>
</comment>
<comment type="cofactor">
    <cofactor evidence="14">
        <name>Fe cation</name>
        <dbReference type="ChEBI" id="CHEBI:24875"/>
    </cofactor>
    <text evidence="14">Binds 1 Fe cation per subunit.</text>
</comment>
<keyword evidence="9 13" id="KW-0862">Zinc</keyword>
<evidence type="ECO:0000313" key="19">
    <source>
        <dbReference type="EMBL" id="KAH9001693.1"/>
    </source>
</evidence>
<evidence type="ECO:0000313" key="18">
    <source>
        <dbReference type="EMBL" id="KAH8980802.1"/>
    </source>
</evidence>
<evidence type="ECO:0000313" key="20">
    <source>
        <dbReference type="Proteomes" id="UP001201163"/>
    </source>
</evidence>
<feature type="binding site" evidence="14">
    <location>
        <position position="305"/>
    </location>
    <ligand>
        <name>Fe cation</name>
        <dbReference type="ChEBI" id="CHEBI:24875"/>
    </ligand>
</feature>
<name>A0AAD4L5B4_9AGAM</name>
<keyword evidence="7 15" id="KW-0548">Nucleotidyltransferase</keyword>
<dbReference type="GO" id="GO:0008270">
    <property type="term" value="F:zinc ion binding"/>
    <property type="evidence" value="ECO:0007669"/>
    <property type="project" value="InterPro"/>
</dbReference>
<evidence type="ECO:0000256" key="11">
    <source>
        <dbReference type="ARBA" id="ARBA00023277"/>
    </source>
</evidence>
<feature type="binding site" evidence="14">
    <location>
        <position position="331"/>
    </location>
    <ligand>
        <name>Fe cation</name>
        <dbReference type="ChEBI" id="CHEBI:24875"/>
    </ligand>
</feature>
<keyword evidence="11 15" id="KW-0119">Carbohydrate metabolism</keyword>
<comment type="cofactor">
    <cofactor evidence="13">
        <name>Zn(2+)</name>
        <dbReference type="ChEBI" id="CHEBI:29105"/>
    </cofactor>
    <text evidence="13">Binds 1 zinc ion per subunit.</text>
</comment>